<dbReference type="PANTHER" id="PTHR30146">
    <property type="entry name" value="LACI-RELATED TRANSCRIPTIONAL REPRESSOR"/>
    <property type="match status" value="1"/>
</dbReference>
<keyword evidence="7" id="KW-1185">Reference proteome</keyword>
<dbReference type="AlphaFoldDB" id="A0A852SM32"/>
<dbReference type="SMART" id="SM00354">
    <property type="entry name" value="HTH_LACI"/>
    <property type="match status" value="1"/>
</dbReference>
<evidence type="ECO:0000256" key="3">
    <source>
        <dbReference type="ARBA" id="ARBA00023125"/>
    </source>
</evidence>
<dbReference type="PROSITE" id="PS00356">
    <property type="entry name" value="HTH_LACI_1"/>
    <property type="match status" value="1"/>
</dbReference>
<evidence type="ECO:0000259" key="5">
    <source>
        <dbReference type="PROSITE" id="PS50932"/>
    </source>
</evidence>
<dbReference type="GO" id="GO:0003700">
    <property type="term" value="F:DNA-binding transcription factor activity"/>
    <property type="evidence" value="ECO:0007669"/>
    <property type="project" value="TreeGrafter"/>
</dbReference>
<dbReference type="SUPFAM" id="SSF47413">
    <property type="entry name" value="lambda repressor-like DNA-binding domains"/>
    <property type="match status" value="1"/>
</dbReference>
<dbReference type="InterPro" id="IPR000843">
    <property type="entry name" value="HTH_LacI"/>
</dbReference>
<dbReference type="Gene3D" id="1.10.260.40">
    <property type="entry name" value="lambda repressor-like DNA-binding domains"/>
    <property type="match status" value="1"/>
</dbReference>
<reference evidence="6 7" key="1">
    <citation type="submission" date="2020-07" db="EMBL/GenBank/DDBJ databases">
        <title>Sequencing the genomes of 1000 actinobacteria strains.</title>
        <authorList>
            <person name="Klenk H.-P."/>
        </authorList>
    </citation>
    <scope>NUCLEOTIDE SEQUENCE [LARGE SCALE GENOMIC DNA]</scope>
    <source>
        <strain evidence="6 7">DSM 26474</strain>
    </source>
</reference>
<organism evidence="6 7">
    <name type="scientific">Herbiconiux flava</name>
    <dbReference type="NCBI Taxonomy" id="881268"/>
    <lineage>
        <taxon>Bacteria</taxon>
        <taxon>Bacillati</taxon>
        <taxon>Actinomycetota</taxon>
        <taxon>Actinomycetes</taxon>
        <taxon>Micrococcales</taxon>
        <taxon>Microbacteriaceae</taxon>
        <taxon>Herbiconiux</taxon>
    </lineage>
</organism>
<gene>
    <name evidence="6" type="ORF">BJ984_001027</name>
</gene>
<sequence>MARKAVGIKDVAREAGVSVTTVSHILNDVEFARASDETRERVKSTAERLGYGANRIARSLRRQQSEMIGLLSEEIATTPHAGRIILGAQEAARKRGLTLVLINTSRDELDIQRDTDALLRQQVDGVLYATMYHREIDLPRSLRSVPTVLIDSTSQDGSVPSVVPDEEGGAYVAVNELIGHGHRRIGFVTNSDDVPATRGRLAGYRRALAEAEVEFDPRLVVAEQSETPGGYKAARSVLDRDRADRPTALFCYNDRMAMGAYRAAAELGLRIPADLSIVGFDNQELIAEGLYPALTTVALPHFEMGEWALGALAELMVGDADSAAKDSYQPAVLSCPLVRRDSVAAPRPAGGSAGD</sequence>
<evidence type="ECO:0000256" key="2">
    <source>
        <dbReference type="ARBA" id="ARBA00023015"/>
    </source>
</evidence>
<keyword evidence="3" id="KW-0238">DNA-binding</keyword>
<keyword evidence="4" id="KW-0804">Transcription</keyword>
<keyword evidence="2" id="KW-0805">Transcription regulation</keyword>
<dbReference type="InterPro" id="IPR028082">
    <property type="entry name" value="Peripla_BP_I"/>
</dbReference>
<dbReference type="Pfam" id="PF13377">
    <property type="entry name" value="Peripla_BP_3"/>
    <property type="match status" value="1"/>
</dbReference>
<dbReference type="CDD" id="cd06288">
    <property type="entry name" value="PBP1_sucrose_transcription_regulator"/>
    <property type="match status" value="1"/>
</dbReference>
<feature type="domain" description="HTH lacI-type" evidence="5">
    <location>
        <begin position="6"/>
        <end position="62"/>
    </location>
</feature>
<dbReference type="EMBL" id="JACCBM010000001">
    <property type="protein sequence ID" value="NYD69869.1"/>
    <property type="molecule type" value="Genomic_DNA"/>
</dbReference>
<dbReference type="PANTHER" id="PTHR30146:SF148">
    <property type="entry name" value="HTH-TYPE TRANSCRIPTIONAL REPRESSOR PURR-RELATED"/>
    <property type="match status" value="1"/>
</dbReference>
<dbReference type="InterPro" id="IPR010982">
    <property type="entry name" value="Lambda_DNA-bd_dom_sf"/>
</dbReference>
<name>A0A852SM32_9MICO</name>
<evidence type="ECO:0000313" key="6">
    <source>
        <dbReference type="EMBL" id="NYD69869.1"/>
    </source>
</evidence>
<comment type="caution">
    <text evidence="6">The sequence shown here is derived from an EMBL/GenBank/DDBJ whole genome shotgun (WGS) entry which is preliminary data.</text>
</comment>
<dbReference type="PRINTS" id="PR00036">
    <property type="entry name" value="HTHLACI"/>
</dbReference>
<proteinExistence type="predicted"/>
<dbReference type="RefSeq" id="WP_179547121.1">
    <property type="nucleotide sequence ID" value="NZ_BSEW01000001.1"/>
</dbReference>
<dbReference type="Gene3D" id="3.40.50.2300">
    <property type="match status" value="2"/>
</dbReference>
<evidence type="ECO:0000313" key="7">
    <source>
        <dbReference type="Proteomes" id="UP000549913"/>
    </source>
</evidence>
<accession>A0A852SM32</accession>
<keyword evidence="1" id="KW-0678">Repressor</keyword>
<dbReference type="GO" id="GO:0000976">
    <property type="term" value="F:transcription cis-regulatory region binding"/>
    <property type="evidence" value="ECO:0007669"/>
    <property type="project" value="TreeGrafter"/>
</dbReference>
<evidence type="ECO:0000256" key="4">
    <source>
        <dbReference type="ARBA" id="ARBA00023163"/>
    </source>
</evidence>
<protein>
    <submittedName>
        <fullName evidence="6">LacI family transcriptional regulator</fullName>
    </submittedName>
</protein>
<dbReference type="InterPro" id="IPR046335">
    <property type="entry name" value="LacI/GalR-like_sensor"/>
</dbReference>
<evidence type="ECO:0000256" key="1">
    <source>
        <dbReference type="ARBA" id="ARBA00022491"/>
    </source>
</evidence>
<dbReference type="SUPFAM" id="SSF53822">
    <property type="entry name" value="Periplasmic binding protein-like I"/>
    <property type="match status" value="1"/>
</dbReference>
<dbReference type="Pfam" id="PF00356">
    <property type="entry name" value="LacI"/>
    <property type="match status" value="1"/>
</dbReference>
<dbReference type="Proteomes" id="UP000549913">
    <property type="component" value="Unassembled WGS sequence"/>
</dbReference>
<dbReference type="CDD" id="cd01392">
    <property type="entry name" value="HTH_LacI"/>
    <property type="match status" value="1"/>
</dbReference>
<dbReference type="PROSITE" id="PS50932">
    <property type="entry name" value="HTH_LACI_2"/>
    <property type="match status" value="1"/>
</dbReference>